<comment type="pathway">
    <text evidence="2 13">Cofactor biosynthesis; thiamine diphosphate biosynthesis.</text>
</comment>
<keyword evidence="9 13" id="KW-0411">Iron-sulfur</keyword>
<dbReference type="GO" id="GO:0009229">
    <property type="term" value="P:thiamine diphosphate biosynthetic process"/>
    <property type="evidence" value="ECO:0007669"/>
    <property type="project" value="UniProtKB-UniRule"/>
</dbReference>
<dbReference type="InterPro" id="IPR038521">
    <property type="entry name" value="ThiC/Bza_core_dom"/>
</dbReference>
<evidence type="ECO:0000256" key="10">
    <source>
        <dbReference type="ARBA" id="ARBA00023239"/>
    </source>
</evidence>
<evidence type="ECO:0000256" key="11">
    <source>
        <dbReference type="ARBA" id="ARBA00050218"/>
    </source>
</evidence>
<feature type="binding site" evidence="13">
    <location>
        <position position="293"/>
    </location>
    <ligand>
        <name>substrate</name>
    </ligand>
</feature>
<evidence type="ECO:0000256" key="2">
    <source>
        <dbReference type="ARBA" id="ARBA00004948"/>
    </source>
</evidence>
<keyword evidence="6 13" id="KW-0862">Zinc</keyword>
<dbReference type="NCBIfam" id="NF006763">
    <property type="entry name" value="PRK09284.1"/>
    <property type="match status" value="1"/>
</dbReference>
<dbReference type="GO" id="GO:0008270">
    <property type="term" value="F:zinc ion binding"/>
    <property type="evidence" value="ECO:0007669"/>
    <property type="project" value="UniProtKB-UniRule"/>
</dbReference>
<protein>
    <recommendedName>
        <fullName evidence="13">Phosphomethylpyrimidine synthase</fullName>
        <ecNumber evidence="13">4.1.99.17</ecNumber>
    </recommendedName>
    <alternativeName>
        <fullName evidence="13">Hydroxymethylpyrimidine phosphate synthase</fullName>
        <shortName evidence="13">HMP-P synthase</shortName>
        <shortName evidence="13">HMP-phosphate synthase</shortName>
        <shortName evidence="13">HMPP synthase</shortName>
    </alternativeName>
    <alternativeName>
        <fullName evidence="13">Thiamine biosynthesis protein ThiC</fullName>
    </alternativeName>
</protein>
<evidence type="ECO:0000256" key="13">
    <source>
        <dbReference type="HAMAP-Rule" id="MF_00089"/>
    </source>
</evidence>
<dbReference type="Gene3D" id="6.10.250.620">
    <property type="match status" value="1"/>
</dbReference>
<dbReference type="GO" id="GO:0009228">
    <property type="term" value="P:thiamine biosynthetic process"/>
    <property type="evidence" value="ECO:0007669"/>
    <property type="project" value="UniProtKB-UniRule"/>
</dbReference>
<gene>
    <name evidence="13 15" type="primary">thiC</name>
    <name evidence="15" type="ORF">PAND9192_03488</name>
</gene>
<dbReference type="EMBL" id="FYAJ01000010">
    <property type="protein sequence ID" value="SMY38110.1"/>
    <property type="molecule type" value="Genomic_DNA"/>
</dbReference>
<evidence type="ECO:0000256" key="8">
    <source>
        <dbReference type="ARBA" id="ARBA00023004"/>
    </source>
</evidence>
<feature type="binding site" evidence="13">
    <location>
        <position position="456"/>
    </location>
    <ligand>
        <name>substrate</name>
    </ligand>
</feature>
<comment type="function">
    <text evidence="1 13">Catalyzes the synthesis of the hydroxymethylpyrimidine phosphate (HMP-P) moiety of thiamine from aminoimidazole ribotide (AIR) in a radical S-adenosyl-L-methionine (SAM)-dependent reaction.</text>
</comment>
<dbReference type="AlphaFoldDB" id="A0A1Y6MQN7"/>
<dbReference type="NCBIfam" id="NF009895">
    <property type="entry name" value="PRK13352.1"/>
    <property type="match status" value="1"/>
</dbReference>
<dbReference type="FunFam" id="3.20.20.540:FF:000001">
    <property type="entry name" value="Phosphomethylpyrimidine synthase"/>
    <property type="match status" value="1"/>
</dbReference>
<feature type="binding site" evidence="13">
    <location>
        <position position="433"/>
    </location>
    <ligand>
        <name>Zn(2+)</name>
        <dbReference type="ChEBI" id="CHEBI:29105"/>
    </ligand>
</feature>
<proteinExistence type="inferred from homology"/>
<keyword evidence="10 13" id="KW-0456">Lyase</keyword>
<evidence type="ECO:0000313" key="16">
    <source>
        <dbReference type="Proteomes" id="UP000195719"/>
    </source>
</evidence>
<keyword evidence="7 13" id="KW-0784">Thiamine biosynthesis</keyword>
<dbReference type="PANTHER" id="PTHR30557:SF1">
    <property type="entry name" value="PHOSPHOMETHYLPYRIMIDINE SYNTHASE, CHLOROPLASTIC"/>
    <property type="match status" value="1"/>
</dbReference>
<feature type="binding site" evidence="13">
    <location>
        <begin position="349"/>
        <end position="351"/>
    </location>
    <ligand>
        <name>substrate</name>
    </ligand>
</feature>
<dbReference type="Proteomes" id="UP000195719">
    <property type="component" value="Unassembled WGS sequence"/>
</dbReference>
<feature type="binding site" evidence="13">
    <location>
        <position position="497"/>
    </location>
    <ligand>
        <name>Zn(2+)</name>
        <dbReference type="ChEBI" id="CHEBI:29105"/>
    </ligand>
</feature>
<dbReference type="SFLD" id="SFLDS00113">
    <property type="entry name" value="Radical_SAM_Phosphomethylpyrim"/>
    <property type="match status" value="1"/>
</dbReference>
<dbReference type="GO" id="GO:0070284">
    <property type="term" value="F:phosphomethylpyrimidine synthase activity"/>
    <property type="evidence" value="ECO:0007669"/>
    <property type="project" value="UniProtKB-EC"/>
</dbReference>
<feature type="binding site" evidence="13">
    <location>
        <position position="235"/>
    </location>
    <ligand>
        <name>substrate</name>
    </ligand>
</feature>
<evidence type="ECO:0000259" key="14">
    <source>
        <dbReference type="Pfam" id="PF13667"/>
    </source>
</evidence>
<accession>A0A1Y6MQN7</accession>
<dbReference type="GO" id="GO:0005829">
    <property type="term" value="C:cytosol"/>
    <property type="evidence" value="ECO:0007669"/>
    <property type="project" value="TreeGrafter"/>
</dbReference>
<feature type="domain" description="ThiC-associated" evidence="14">
    <location>
        <begin position="22"/>
        <end position="104"/>
    </location>
</feature>
<evidence type="ECO:0000256" key="9">
    <source>
        <dbReference type="ARBA" id="ARBA00023014"/>
    </source>
</evidence>
<keyword evidence="16" id="KW-1185">Reference proteome</keyword>
<feature type="binding site" evidence="13">
    <location>
        <begin position="390"/>
        <end position="393"/>
    </location>
    <ligand>
        <name>substrate</name>
    </ligand>
</feature>
<dbReference type="InterPro" id="IPR037509">
    <property type="entry name" value="ThiC"/>
</dbReference>
<dbReference type="PANTHER" id="PTHR30557">
    <property type="entry name" value="THIAMINE BIOSYNTHESIS PROTEIN THIC"/>
    <property type="match status" value="1"/>
</dbReference>
<evidence type="ECO:0000256" key="1">
    <source>
        <dbReference type="ARBA" id="ARBA00003175"/>
    </source>
</evidence>
<sequence length="636" mass="71639">MSNRKQARLEAKQFIESLTAQPFPNSHKVYVSGSRTDILVPMREITLADSLVSGPKQTPIFESNQPIRVYDTSGFYTDPEQPIDIYRGLPTVRQNWITERNDTELLAEVSSDYAHERLNDETLNALRFSHRAPIRRAKLNHCVTQLHYARQGIITPEMEYIAIRENMGRTHYDDEVLNQQHSGMSFGANLPTQITAEFVRQEVAEGRAIIPANINHPEVEPMIIGRNFLVKVNANIGNSAVSSSIEEEVEKLVWSTRWGGDTVMDLSTGRNIHETREWIIRNSPVPIGTVPMYQALEKVNGIAENLNWEVFRDTLLEQAEQGVDYFTIHAGVLLRYVPMTAKRVTGIVSRGGSIMAKWCLAHHKESFLYEHFREICEICAQYDISLSLGDGLRPGSIADANDEAQFSELRTLGELTKIAWAYDVQVMIEGPGHVPMHMIKANMDEQLKHCHEAPFYTLGPLTTDIAPGYDHITSGIGAAMIGWYGCAMLCYVTPKEHLGLPNKDDVKVGLITYKLCAHAADLAKGHPGAQVRDNALSKARFEFRWEDQFNLGLDPQTARDYHDQTLPQESGKVAHFCSMCGPKFCSMKISQEVRDYAKELQQIDITFTDNVSDGMQQKATEFRARGSELYHPAKEG</sequence>
<keyword evidence="4 13" id="KW-0949">S-adenosyl-L-methionine</keyword>
<dbReference type="Gene3D" id="3.20.20.540">
    <property type="entry name" value="Radical SAM ThiC family, central domain"/>
    <property type="match status" value="1"/>
</dbReference>
<evidence type="ECO:0000256" key="12">
    <source>
        <dbReference type="ARBA" id="ARBA00061546"/>
    </source>
</evidence>
<dbReference type="SFLD" id="SFLDF00407">
    <property type="entry name" value="phosphomethylpyrimidine_syntha"/>
    <property type="match status" value="1"/>
</dbReference>
<dbReference type="GO" id="GO:0051539">
    <property type="term" value="F:4 iron, 4 sulfur cluster binding"/>
    <property type="evidence" value="ECO:0007669"/>
    <property type="project" value="UniProtKB-KW"/>
</dbReference>
<feature type="binding site" evidence="13">
    <location>
        <position position="329"/>
    </location>
    <ligand>
        <name>substrate</name>
    </ligand>
</feature>
<dbReference type="HAMAP" id="MF_00089">
    <property type="entry name" value="ThiC"/>
    <property type="match status" value="1"/>
</dbReference>
<evidence type="ECO:0000256" key="3">
    <source>
        <dbReference type="ARBA" id="ARBA00022485"/>
    </source>
</evidence>
<evidence type="ECO:0000256" key="4">
    <source>
        <dbReference type="ARBA" id="ARBA00022691"/>
    </source>
</evidence>
<dbReference type="RefSeq" id="WP_087854753.1">
    <property type="nucleotide sequence ID" value="NZ_FYAJ01000010.1"/>
</dbReference>
<evidence type="ECO:0000256" key="6">
    <source>
        <dbReference type="ARBA" id="ARBA00022833"/>
    </source>
</evidence>
<feature type="binding site" evidence="13">
    <location>
        <position position="585"/>
    </location>
    <ligand>
        <name>[4Fe-4S] cluster</name>
        <dbReference type="ChEBI" id="CHEBI:49883"/>
        <note>4Fe-4S-S-AdoMet</note>
    </ligand>
</feature>
<organism evidence="15 16">
    <name type="scientific">Photobacterium andalusiense</name>
    <dbReference type="NCBI Taxonomy" id="2204296"/>
    <lineage>
        <taxon>Bacteria</taxon>
        <taxon>Pseudomonadati</taxon>
        <taxon>Pseudomonadota</taxon>
        <taxon>Gammaproteobacteria</taxon>
        <taxon>Vibrionales</taxon>
        <taxon>Vibrionaceae</taxon>
        <taxon>Photobacterium</taxon>
    </lineage>
</organism>
<evidence type="ECO:0000313" key="15">
    <source>
        <dbReference type="EMBL" id="SMY38110.1"/>
    </source>
</evidence>
<dbReference type="InterPro" id="IPR025747">
    <property type="entry name" value="ThiC-associated_dom"/>
</dbReference>
<dbReference type="EC" id="4.1.99.17" evidence="13"/>
<dbReference type="UniPathway" id="UPA00060"/>
<dbReference type="InterPro" id="IPR002817">
    <property type="entry name" value="ThiC/BzaA/B"/>
</dbReference>
<reference evidence="16" key="1">
    <citation type="submission" date="2017-06" db="EMBL/GenBank/DDBJ databases">
        <authorList>
            <person name="Rodrigo-Torres L."/>
            <person name="Arahal R.D."/>
            <person name="Lucena T."/>
        </authorList>
    </citation>
    <scope>NUCLEOTIDE SEQUENCE [LARGE SCALE GENOMIC DNA]</scope>
    <source>
        <strain evidence="16">CECT 9192</strain>
    </source>
</reference>
<comment type="catalytic activity">
    <reaction evidence="11 13">
        <text>5-amino-1-(5-phospho-beta-D-ribosyl)imidazole + S-adenosyl-L-methionine = 4-amino-2-methyl-5-(phosphooxymethyl)pyrimidine + CO + 5'-deoxyadenosine + formate + L-methionine + 3 H(+)</text>
        <dbReference type="Rhea" id="RHEA:24840"/>
        <dbReference type="ChEBI" id="CHEBI:15378"/>
        <dbReference type="ChEBI" id="CHEBI:15740"/>
        <dbReference type="ChEBI" id="CHEBI:17245"/>
        <dbReference type="ChEBI" id="CHEBI:17319"/>
        <dbReference type="ChEBI" id="CHEBI:57844"/>
        <dbReference type="ChEBI" id="CHEBI:58354"/>
        <dbReference type="ChEBI" id="CHEBI:59789"/>
        <dbReference type="ChEBI" id="CHEBI:137981"/>
        <dbReference type="EC" id="4.1.99.17"/>
    </reaction>
</comment>
<keyword evidence="8 13" id="KW-0408">Iron</keyword>
<keyword evidence="5 13" id="KW-0479">Metal-binding</keyword>
<feature type="binding site" evidence="13">
    <location>
        <position position="580"/>
    </location>
    <ligand>
        <name>[4Fe-4S] cluster</name>
        <dbReference type="ChEBI" id="CHEBI:49883"/>
        <note>4Fe-4S-S-AdoMet</note>
    </ligand>
</feature>
<evidence type="ECO:0000256" key="7">
    <source>
        <dbReference type="ARBA" id="ARBA00022977"/>
    </source>
</evidence>
<comment type="subunit">
    <text evidence="13">Homodimer.</text>
</comment>
<dbReference type="Pfam" id="PF13667">
    <property type="entry name" value="ThiC-associated"/>
    <property type="match status" value="1"/>
</dbReference>
<feature type="binding site" evidence="13">
    <location>
        <position position="429"/>
    </location>
    <ligand>
        <name>substrate</name>
    </ligand>
</feature>
<dbReference type="SFLD" id="SFLDG01114">
    <property type="entry name" value="phosphomethylpyrimidine_syntha"/>
    <property type="match status" value="1"/>
</dbReference>
<feature type="binding site" evidence="13">
    <location>
        <position position="577"/>
    </location>
    <ligand>
        <name>[4Fe-4S] cluster</name>
        <dbReference type="ChEBI" id="CHEBI:49883"/>
        <note>4Fe-4S-S-AdoMet</note>
    </ligand>
</feature>
<dbReference type="Pfam" id="PF01964">
    <property type="entry name" value="ThiC_Rad_SAM"/>
    <property type="match status" value="1"/>
</dbReference>
<feature type="binding site" evidence="13">
    <location>
        <position position="264"/>
    </location>
    <ligand>
        <name>substrate</name>
    </ligand>
</feature>
<comment type="similarity">
    <text evidence="12 13">Belongs to the ThiC family.</text>
</comment>
<evidence type="ECO:0000256" key="5">
    <source>
        <dbReference type="ARBA" id="ARBA00022723"/>
    </source>
</evidence>
<name>A0A1Y6MQN7_9GAMM</name>
<keyword evidence="3 13" id="KW-0004">4Fe-4S</keyword>
<comment type="cofactor">
    <cofactor evidence="13">
        <name>[4Fe-4S] cluster</name>
        <dbReference type="ChEBI" id="CHEBI:49883"/>
    </cofactor>
    <text evidence="13">Binds 1 [4Fe-4S] cluster per subunit. The cluster is coordinated with 3 cysteines and an exchangeable S-adenosyl-L-methionine.</text>
</comment>
<dbReference type="NCBIfam" id="TIGR00190">
    <property type="entry name" value="thiC"/>
    <property type="match status" value="1"/>
</dbReference>